<reference evidence="3 4" key="1">
    <citation type="journal article" date="2014" name="Genome Biol.">
        <title>Transcriptome and methylome profiling reveals relics of genome dominance in the mesopolyploid Brassica oleracea.</title>
        <authorList>
            <person name="Parkin I.A."/>
            <person name="Koh C."/>
            <person name="Tang H."/>
            <person name="Robinson S.J."/>
            <person name="Kagale S."/>
            <person name="Clarke W.E."/>
            <person name="Town C.D."/>
            <person name="Nixon J."/>
            <person name="Krishnakumar V."/>
            <person name="Bidwell S.L."/>
            <person name="Denoeud F."/>
            <person name="Belcram H."/>
            <person name="Links M.G."/>
            <person name="Just J."/>
            <person name="Clarke C."/>
            <person name="Bender T."/>
            <person name="Huebert T."/>
            <person name="Mason A.S."/>
            <person name="Pires J.C."/>
            <person name="Barker G."/>
            <person name="Moore J."/>
            <person name="Walley P.G."/>
            <person name="Manoli S."/>
            <person name="Batley J."/>
            <person name="Edwards D."/>
            <person name="Nelson M.N."/>
            <person name="Wang X."/>
            <person name="Paterson A.H."/>
            <person name="King G."/>
            <person name="Bancroft I."/>
            <person name="Chalhoub B."/>
            <person name="Sharpe A.G."/>
        </authorList>
    </citation>
    <scope>NUCLEOTIDE SEQUENCE</scope>
    <source>
        <strain evidence="3 4">cv. TO1000</strain>
    </source>
</reference>
<dbReference type="Gramene" id="Bo9g059710.1">
    <property type="protein sequence ID" value="Bo9g059710.1"/>
    <property type="gene ID" value="Bo9g059710"/>
</dbReference>
<dbReference type="PROSITE" id="PS50090">
    <property type="entry name" value="MYB_LIKE"/>
    <property type="match status" value="1"/>
</dbReference>
<dbReference type="EnsemblPlants" id="Bo9g059710.1">
    <property type="protein sequence ID" value="Bo9g059710.1"/>
    <property type="gene ID" value="Bo9g059710"/>
</dbReference>
<accession>A0A0D3E6E7</accession>
<reference evidence="3" key="2">
    <citation type="submission" date="2015-03" db="UniProtKB">
        <authorList>
            <consortium name="EnsemblPlants"/>
        </authorList>
    </citation>
    <scope>IDENTIFICATION</scope>
</reference>
<evidence type="ECO:0000313" key="4">
    <source>
        <dbReference type="Proteomes" id="UP000032141"/>
    </source>
</evidence>
<keyword evidence="1" id="KW-0175">Coiled coil</keyword>
<protein>
    <recommendedName>
        <fullName evidence="2">Myb-like domain-containing protein</fullName>
    </recommendedName>
</protein>
<organism evidence="3 4">
    <name type="scientific">Brassica oleracea var. oleracea</name>
    <dbReference type="NCBI Taxonomy" id="109376"/>
    <lineage>
        <taxon>Eukaryota</taxon>
        <taxon>Viridiplantae</taxon>
        <taxon>Streptophyta</taxon>
        <taxon>Embryophyta</taxon>
        <taxon>Tracheophyta</taxon>
        <taxon>Spermatophyta</taxon>
        <taxon>Magnoliopsida</taxon>
        <taxon>eudicotyledons</taxon>
        <taxon>Gunneridae</taxon>
        <taxon>Pentapetalae</taxon>
        <taxon>rosids</taxon>
        <taxon>malvids</taxon>
        <taxon>Brassicales</taxon>
        <taxon>Brassicaceae</taxon>
        <taxon>Brassiceae</taxon>
        <taxon>Brassica</taxon>
    </lineage>
</organism>
<sequence length="538" mass="61305">MCLTFVGGIANISLWIGVIVKKDFIRATATAVYTQSLGELVPSLHGFRDFISFGVKTRKKKIREGDKAVLVSTVKKINRRVLVGERGYSKGSRRYRSYSQPSSSEEYDIDITSLLQAEADLYGEEVESSHHIVEPVQYPPQPECDDGIPKTCYCGGKPVVAAAHTSKDIGRRYFTCENADDGESHIWKWWDVAVTEKLRDYQRQLREVKDQANDIDEKLVKLEKSVGELAKKKFGIANGYPLVVSVLWAEEKDNVLTSSLSDTEQRKSMDTPGFVNLLNNQTSYNLDSPEPVWFSTEQSVIMDNTPVSDPPASKERRKWSLKEDRILISAWLNTSIDAVVGNEQKAPHFWKRIVEYYNSSPHLVGTIPRELGQCKQRWARINELVCKFVGSYEAVLREQRSGQNDDDVMKAVLDIFYNDYSIKFTLEHAWRELRHDKKWCSSFLAKGNAKEKRKQALEADGEDAVRAGESRPIVVKAAKASLKRKKNGRDEELEKIQGIMEMKDKISKRKVLERLLAKTDDFSEMETSLKLKLMSEML</sequence>
<feature type="domain" description="Myb-like" evidence="2">
    <location>
        <begin position="311"/>
        <end position="382"/>
    </location>
</feature>
<evidence type="ECO:0000313" key="3">
    <source>
        <dbReference type="EnsemblPlants" id="Bo9g059710.1"/>
    </source>
</evidence>
<dbReference type="STRING" id="109376.A0A0D3E6E7"/>
<dbReference type="Proteomes" id="UP000032141">
    <property type="component" value="Chromosome C9"/>
</dbReference>
<dbReference type="PANTHER" id="PTHR45023:SF4">
    <property type="entry name" value="GLYCINE-RICH PROTEIN-RELATED"/>
    <property type="match status" value="1"/>
</dbReference>
<evidence type="ECO:0000256" key="1">
    <source>
        <dbReference type="SAM" id="Coils"/>
    </source>
</evidence>
<keyword evidence="4" id="KW-1185">Reference proteome</keyword>
<evidence type="ECO:0000259" key="2">
    <source>
        <dbReference type="PROSITE" id="PS50090"/>
    </source>
</evidence>
<proteinExistence type="predicted"/>
<feature type="coiled-coil region" evidence="1">
    <location>
        <begin position="198"/>
        <end position="232"/>
    </location>
</feature>
<name>A0A0D3E6E7_BRAOL</name>
<dbReference type="AlphaFoldDB" id="A0A0D3E6E7"/>
<dbReference type="HOGENOM" id="CLU_012390_0_1_1"/>
<dbReference type="InterPro" id="IPR001005">
    <property type="entry name" value="SANT/Myb"/>
</dbReference>
<dbReference type="PANTHER" id="PTHR45023">
    <property type="match status" value="1"/>
</dbReference>